<keyword evidence="3" id="KW-0732">Signal</keyword>
<evidence type="ECO:0000256" key="1">
    <source>
        <dbReference type="ARBA" id="ARBA00022737"/>
    </source>
</evidence>
<evidence type="ECO:0000256" key="2">
    <source>
        <dbReference type="ARBA" id="ARBA00023157"/>
    </source>
</evidence>
<dbReference type="SUPFAM" id="SSF50952">
    <property type="entry name" value="Soluble quinoprotein glucose dehydrogenase"/>
    <property type="match status" value="1"/>
</dbReference>
<keyword evidence="1" id="KW-0677">Repeat</keyword>
<dbReference type="InterPro" id="IPR011041">
    <property type="entry name" value="Quinoprot_gluc/sorb_DH_b-prop"/>
</dbReference>
<dbReference type="Gene3D" id="2.60.40.10">
    <property type="entry name" value="Immunoglobulins"/>
    <property type="match status" value="2"/>
</dbReference>
<feature type="chain" id="PRO_5002772763" evidence="3">
    <location>
        <begin position="24"/>
        <end position="1176"/>
    </location>
</feature>
<evidence type="ECO:0000256" key="3">
    <source>
        <dbReference type="SAM" id="SignalP"/>
    </source>
</evidence>
<dbReference type="Gene3D" id="2.80.10.50">
    <property type="match status" value="4"/>
</dbReference>
<dbReference type="EMBL" id="CP001032">
    <property type="protein sequence ID" value="ACB74140.1"/>
    <property type="molecule type" value="Genomic_DNA"/>
</dbReference>
<feature type="domain" description="Ig-like" evidence="4">
    <location>
        <begin position="817"/>
        <end position="907"/>
    </location>
</feature>
<dbReference type="InterPro" id="IPR007110">
    <property type="entry name" value="Ig-like_dom"/>
</dbReference>
<gene>
    <name evidence="5" type="ordered locus">Oter_0852</name>
</gene>
<dbReference type="PANTHER" id="PTHR44170">
    <property type="entry name" value="PROTEIN SIDEKICK"/>
    <property type="match status" value="1"/>
</dbReference>
<evidence type="ECO:0000259" key="4">
    <source>
        <dbReference type="PROSITE" id="PS50835"/>
    </source>
</evidence>
<dbReference type="HOGENOM" id="CLU_272723_0_0_0"/>
<dbReference type="InterPro" id="IPR013431">
    <property type="entry name" value="Delta_60_rpt"/>
</dbReference>
<feature type="signal peptide" evidence="3">
    <location>
        <begin position="1"/>
        <end position="23"/>
    </location>
</feature>
<dbReference type="PANTHER" id="PTHR44170:SF6">
    <property type="entry name" value="CONTACTIN"/>
    <property type="match status" value="1"/>
</dbReference>
<reference evidence="5 6" key="1">
    <citation type="journal article" date="2011" name="J. Bacteriol.">
        <title>Genome sequence of the verrucomicrobium Opitutus terrae PB90-1, an abundant inhabitant of rice paddy soil ecosystems.</title>
        <authorList>
            <person name="van Passel M.W."/>
            <person name="Kant R."/>
            <person name="Palva A."/>
            <person name="Copeland A."/>
            <person name="Lucas S."/>
            <person name="Lapidus A."/>
            <person name="Glavina del Rio T."/>
            <person name="Pitluck S."/>
            <person name="Goltsman E."/>
            <person name="Clum A."/>
            <person name="Sun H."/>
            <person name="Schmutz J."/>
            <person name="Larimer F.W."/>
            <person name="Land M.L."/>
            <person name="Hauser L."/>
            <person name="Kyrpides N."/>
            <person name="Mikhailova N."/>
            <person name="Richardson P.P."/>
            <person name="Janssen P.H."/>
            <person name="de Vos W.M."/>
            <person name="Smidt H."/>
        </authorList>
    </citation>
    <scope>NUCLEOTIDE SEQUENCE [LARGE SCALE GENOMIC DNA]</scope>
    <source>
        <strain evidence="6">DSM 11246 / JCM 15787 / PB90-1</strain>
    </source>
</reference>
<dbReference type="Proteomes" id="UP000007013">
    <property type="component" value="Chromosome"/>
</dbReference>
<dbReference type="KEGG" id="ote:Oter_0852"/>
<dbReference type="RefSeq" id="WP_012373678.1">
    <property type="nucleotide sequence ID" value="NC_010571.1"/>
</dbReference>
<dbReference type="CDD" id="cd00096">
    <property type="entry name" value="Ig"/>
    <property type="match status" value="1"/>
</dbReference>
<dbReference type="InterPro" id="IPR013783">
    <property type="entry name" value="Ig-like_fold"/>
</dbReference>
<keyword evidence="6" id="KW-1185">Reference proteome</keyword>
<feature type="domain" description="Ig-like" evidence="4">
    <location>
        <begin position="727"/>
        <end position="807"/>
    </location>
</feature>
<dbReference type="eggNOG" id="COG1520">
    <property type="taxonomic scope" value="Bacteria"/>
</dbReference>
<dbReference type="SUPFAM" id="SSF48726">
    <property type="entry name" value="Immunoglobulin"/>
    <property type="match status" value="2"/>
</dbReference>
<dbReference type="PROSITE" id="PS50835">
    <property type="entry name" value="IG_LIKE"/>
    <property type="match status" value="2"/>
</dbReference>
<proteinExistence type="predicted"/>
<dbReference type="STRING" id="452637.Oter_0852"/>
<dbReference type="GO" id="GO:0016020">
    <property type="term" value="C:membrane"/>
    <property type="evidence" value="ECO:0007669"/>
    <property type="project" value="UniProtKB-SubCell"/>
</dbReference>
<dbReference type="InterPro" id="IPR036179">
    <property type="entry name" value="Ig-like_dom_sf"/>
</dbReference>
<organism evidence="5 6">
    <name type="scientific">Opitutus terrae (strain DSM 11246 / JCM 15787 / PB90-1)</name>
    <dbReference type="NCBI Taxonomy" id="452637"/>
    <lineage>
        <taxon>Bacteria</taxon>
        <taxon>Pseudomonadati</taxon>
        <taxon>Verrucomicrobiota</taxon>
        <taxon>Opitutia</taxon>
        <taxon>Opitutales</taxon>
        <taxon>Opitutaceae</taxon>
        <taxon>Opitutus</taxon>
    </lineage>
</organism>
<protein>
    <submittedName>
        <fullName evidence="5">Immunoglobulin I-set domain protein</fullName>
    </submittedName>
</protein>
<evidence type="ECO:0000313" key="6">
    <source>
        <dbReference type="Proteomes" id="UP000007013"/>
    </source>
</evidence>
<dbReference type="SUPFAM" id="SSF69322">
    <property type="entry name" value="Tricorn protease domain 2"/>
    <property type="match status" value="1"/>
</dbReference>
<keyword evidence="2" id="KW-1015">Disulfide bond</keyword>
<evidence type="ECO:0000313" key="5">
    <source>
        <dbReference type="EMBL" id="ACB74140.1"/>
    </source>
</evidence>
<dbReference type="OrthoDB" id="189305at2"/>
<name>B1ZVP3_OPITP</name>
<accession>B1ZVP3</accession>
<dbReference type="GO" id="GO:0098609">
    <property type="term" value="P:cell-cell adhesion"/>
    <property type="evidence" value="ECO:0007669"/>
    <property type="project" value="TreeGrafter"/>
</dbReference>
<dbReference type="AlphaFoldDB" id="B1ZVP3"/>
<dbReference type="eggNOG" id="COG3386">
    <property type="taxonomic scope" value="Bacteria"/>
</dbReference>
<sequence length="1176" mass="123363">MNSRSRMVLVVVLLALGLAPARAEYWETDPAFTAVLESSTRPRSVQLLATPSGKLIVSQDPVTTYLNGVLRPSGLTRLNADGSVDDSFVLAPDGIHWPLVAYADGRVLVWHTRTEGTTAASTLVRLRPDGSSDATFHSPIFDPGTIAISAQLQAGDRILLTGNFLTVDGLRQTRLCVLNADGTVSSSFTSPFQETSLAGEWEHFSVTVLADGRFMVAGSFVNLGAANLHGLARLLADGTVDPTLNANAVPFPDHADPQRVYPQSDGRMLVSYANTSILGPGLPRGILRVNADGSHDPSFHSAVLGEQVIFGPQQSDGKIIYHAYDGPAPGVKRLNPDGTIDSSFALITEVSVTMPVLAADGTFYFASPLTHARAAADHWITHVLADGTIDAAYQPVVRAQARITAFARQPDGKLVIAGDVDHVNGTQVSNGFVRLNADGSLDPTFAPAQNGSSVVSLVVQPAGKVLATFAPGGEAGPLRRFNADGSLDAGFPLATGEVQVDAAGRIYRLHALTATTTMYRLDRFDPDGNPDPTYTPVVVPSNTDDSDGRGVFAVAPEGAVFAVARAPSIPEDPVLTVYRYKPDGLQDAGFEIREIALPDIMRALVPLPDGGVVVIGSRRGSPIPYTLSFVRYDQNGRGEYRYEGGDVWPTDRFHTREVGGVLYDALRAVGAPAETRVRADIPHSHFPVAVEVSANGRLTALDHNAGYQTLVQLQRTEPTSPSVDPVPKVLASTNSASGALSVGGRATLAVTAGGLLPVTYQWSKNGVPIVGATEASYTVAATGPADAGDYTVTITNAHGAVTSAPIALAVTTTPAAPAFLGEYAPSNLSFLPGQLSTLYGIGSGNPLPALTWYHDGLADTVHPVTLTPSHDRVTSALTIPGGLSDTGLYHVTATNDTGVRSSPTVIVGPKLGLLGLKLFGDAQEIGPDIRHPNGNTYDQLLLRGRVASITADPGQVSRISFVDLNDDIVQVEFSGAGTLTVVLTGESGPAVASRYNQPDVAYMKGHAAIVITDADETTDVTILSVGSLTAVNQGLFKPTTEYDGVADIAYLAILSRNTFFGSVRAGNVSFFGTRGFTGIHAPEVAFVGSVFVGDIDAHDDATPVLTLGSSFDTAITGGNLEQANGRAVIVTGGVRSVRFVAGTTSHNVLLPAQHNRARLVHDGEDVTDRIVSNPSP</sequence>
<dbReference type="Pfam" id="PF17164">
    <property type="entry name" value="DUF5122"/>
    <property type="match status" value="3"/>
</dbReference>
<dbReference type="NCBIfam" id="TIGR02608">
    <property type="entry name" value="delta_60_rpt"/>
    <property type="match status" value="5"/>
</dbReference>